<keyword evidence="3" id="KW-1185">Reference proteome</keyword>
<reference evidence="2" key="2">
    <citation type="submission" date="2015-03" db="UniProtKB">
        <authorList>
            <consortium name="EnsemblPlants"/>
        </authorList>
    </citation>
    <scope>IDENTIFICATION</scope>
</reference>
<feature type="compositionally biased region" description="Basic and acidic residues" evidence="1">
    <location>
        <begin position="31"/>
        <end position="40"/>
    </location>
</feature>
<name>A0A0D3GCS5_9ORYZ</name>
<dbReference type="Proteomes" id="UP000026960">
    <property type="component" value="Chromosome 6"/>
</dbReference>
<sequence>MQRTKSAQPKKLILATTLLSNSPHCSRSPHPGHELAEKHSASATGGRRRLSSLRRRCRLCFSDSRGCRLAQVLNPIAHEVVLKITGFGGCGGLTAAAAAGAGVLASATERGGGAGRRWGSVSARGRQQLQSAAMRRQGGVGVARGVAAAADLPTTAPLAHGGGGSPQLGVDLTKVAAGTRARSSSAFLAAAQEQAAWLTPPPRLGVLCSGAVPIDAEAAMDLVLMAARLMPAREKGLDGGRMNCRRGKGFFRGRIWNFYERCVREVTGGQAPTPTALARVFLAARGFNRARLRVALLGDERPSLVPVPHDTSDKILRGAP</sequence>
<accession>A0A0D3GCS5</accession>
<protein>
    <submittedName>
        <fullName evidence="2">Uncharacterized protein</fullName>
    </submittedName>
</protein>
<dbReference type="HOGENOM" id="CLU_869788_0_0_1"/>
<proteinExistence type="predicted"/>
<dbReference type="EnsemblPlants" id="OBART06G03060.1">
    <property type="protein sequence ID" value="OBART06G03060.1"/>
    <property type="gene ID" value="OBART06G03060"/>
</dbReference>
<evidence type="ECO:0000313" key="2">
    <source>
        <dbReference type="EnsemblPlants" id="OBART06G03060.1"/>
    </source>
</evidence>
<dbReference type="PaxDb" id="65489-OBART06G03060.1"/>
<dbReference type="AlphaFoldDB" id="A0A0D3GCS5"/>
<feature type="region of interest" description="Disordered" evidence="1">
    <location>
        <begin position="109"/>
        <end position="130"/>
    </location>
</feature>
<dbReference type="Gramene" id="OBART06G03060.1">
    <property type="protein sequence ID" value="OBART06G03060.1"/>
    <property type="gene ID" value="OBART06G03060"/>
</dbReference>
<evidence type="ECO:0000313" key="3">
    <source>
        <dbReference type="Proteomes" id="UP000026960"/>
    </source>
</evidence>
<organism evidence="2">
    <name type="scientific">Oryza barthii</name>
    <dbReference type="NCBI Taxonomy" id="65489"/>
    <lineage>
        <taxon>Eukaryota</taxon>
        <taxon>Viridiplantae</taxon>
        <taxon>Streptophyta</taxon>
        <taxon>Embryophyta</taxon>
        <taxon>Tracheophyta</taxon>
        <taxon>Spermatophyta</taxon>
        <taxon>Magnoliopsida</taxon>
        <taxon>Liliopsida</taxon>
        <taxon>Poales</taxon>
        <taxon>Poaceae</taxon>
        <taxon>BOP clade</taxon>
        <taxon>Oryzoideae</taxon>
        <taxon>Oryzeae</taxon>
        <taxon>Oryzinae</taxon>
        <taxon>Oryza</taxon>
    </lineage>
</organism>
<reference evidence="2" key="1">
    <citation type="journal article" date="2009" name="Rice">
        <title>De Novo Next Generation Sequencing of Plant Genomes.</title>
        <authorList>
            <person name="Rounsley S."/>
            <person name="Marri P.R."/>
            <person name="Yu Y."/>
            <person name="He R."/>
            <person name="Sisneros N."/>
            <person name="Goicoechea J.L."/>
            <person name="Lee S.J."/>
            <person name="Angelova A."/>
            <person name="Kudrna D."/>
            <person name="Luo M."/>
            <person name="Affourtit J."/>
            <person name="Desany B."/>
            <person name="Knight J."/>
            <person name="Niazi F."/>
            <person name="Egholm M."/>
            <person name="Wing R.A."/>
        </authorList>
    </citation>
    <scope>NUCLEOTIDE SEQUENCE [LARGE SCALE GENOMIC DNA]</scope>
    <source>
        <strain evidence="2">cv. IRGC 105608</strain>
    </source>
</reference>
<feature type="region of interest" description="Disordered" evidence="1">
    <location>
        <begin position="21"/>
        <end position="48"/>
    </location>
</feature>
<evidence type="ECO:0000256" key="1">
    <source>
        <dbReference type="SAM" id="MobiDB-lite"/>
    </source>
</evidence>